<dbReference type="Gene3D" id="3.30.1360.30">
    <property type="entry name" value="GAD-like domain"/>
    <property type="match status" value="1"/>
</dbReference>
<dbReference type="InterPro" id="IPR012340">
    <property type="entry name" value="NA-bd_OB-fold"/>
</dbReference>
<feature type="binding site" evidence="7">
    <location>
        <begin position="542"/>
        <end position="545"/>
    </location>
    <ligand>
        <name>ATP</name>
        <dbReference type="ChEBI" id="CHEBI:30616"/>
    </ligand>
</feature>
<name>A0A9D1NR22_9FIRM</name>
<dbReference type="HAMAP" id="MF_00044">
    <property type="entry name" value="Asp_tRNA_synth_type1"/>
    <property type="match status" value="1"/>
</dbReference>
<comment type="caution">
    <text evidence="9">The sequence shown here is derived from an EMBL/GenBank/DDBJ whole genome shotgun (WGS) entry which is preliminary data.</text>
</comment>
<dbReference type="CDD" id="cd00777">
    <property type="entry name" value="AspRS_core"/>
    <property type="match status" value="1"/>
</dbReference>
<feature type="binding site" evidence="7">
    <location>
        <begin position="220"/>
        <end position="222"/>
    </location>
    <ligand>
        <name>ATP</name>
        <dbReference type="ChEBI" id="CHEBI:30616"/>
    </ligand>
</feature>
<dbReference type="PROSITE" id="PS50862">
    <property type="entry name" value="AA_TRNA_LIGASE_II"/>
    <property type="match status" value="1"/>
</dbReference>
<dbReference type="Gene3D" id="3.30.930.10">
    <property type="entry name" value="Bira Bifunctional Protein, Domain 2"/>
    <property type="match status" value="1"/>
</dbReference>
<dbReference type="InterPro" id="IPR047089">
    <property type="entry name" value="Asp-tRNA-ligase_1_N"/>
</dbReference>
<feature type="binding site" evidence="7">
    <location>
        <position position="490"/>
    </location>
    <ligand>
        <name>ATP</name>
        <dbReference type="ChEBI" id="CHEBI:30616"/>
    </ligand>
</feature>
<dbReference type="InterPro" id="IPR004365">
    <property type="entry name" value="NA-bd_OB_tRNA"/>
</dbReference>
<gene>
    <name evidence="7 9" type="primary">aspS</name>
    <name evidence="9" type="ORF">IAD28_04865</name>
</gene>
<evidence type="ECO:0000256" key="7">
    <source>
        <dbReference type="HAMAP-Rule" id="MF_00044"/>
    </source>
</evidence>
<dbReference type="PANTHER" id="PTHR22594:SF5">
    <property type="entry name" value="ASPARTATE--TRNA LIGASE, MITOCHONDRIAL"/>
    <property type="match status" value="1"/>
</dbReference>
<feature type="binding site" evidence="7">
    <location>
        <position position="497"/>
    </location>
    <ligand>
        <name>L-aspartate</name>
        <dbReference type="ChEBI" id="CHEBI:29991"/>
    </ligand>
</feature>
<organism evidence="9 10">
    <name type="scientific">Candidatus Faeciplasma avium</name>
    <dbReference type="NCBI Taxonomy" id="2840798"/>
    <lineage>
        <taxon>Bacteria</taxon>
        <taxon>Bacillati</taxon>
        <taxon>Bacillota</taxon>
        <taxon>Clostridia</taxon>
        <taxon>Eubacteriales</taxon>
        <taxon>Oscillospiraceae</taxon>
        <taxon>Oscillospiraceae incertae sedis</taxon>
        <taxon>Candidatus Faeciplasma</taxon>
    </lineage>
</organism>
<dbReference type="Proteomes" id="UP000823960">
    <property type="component" value="Unassembled WGS sequence"/>
</dbReference>
<reference evidence="9" key="1">
    <citation type="submission" date="2020-10" db="EMBL/GenBank/DDBJ databases">
        <authorList>
            <person name="Gilroy R."/>
        </authorList>
    </citation>
    <scope>NUCLEOTIDE SEQUENCE</scope>
    <source>
        <strain evidence="9">1370</strain>
    </source>
</reference>
<dbReference type="SUPFAM" id="SSF55681">
    <property type="entry name" value="Class II aaRS and biotin synthetases"/>
    <property type="match status" value="1"/>
</dbReference>
<dbReference type="SUPFAM" id="SSF50249">
    <property type="entry name" value="Nucleic acid-binding proteins"/>
    <property type="match status" value="1"/>
</dbReference>
<comment type="subunit">
    <text evidence="7">Homodimer.</text>
</comment>
<feature type="binding site" evidence="7">
    <location>
        <position position="229"/>
    </location>
    <ligand>
        <name>ATP</name>
        <dbReference type="ChEBI" id="CHEBI:30616"/>
    </ligand>
</feature>
<evidence type="ECO:0000256" key="3">
    <source>
        <dbReference type="ARBA" id="ARBA00022741"/>
    </source>
</evidence>
<keyword evidence="3 7" id="KW-0547">Nucleotide-binding</keyword>
<proteinExistence type="inferred from homology"/>
<feature type="binding site" evidence="7">
    <location>
        <position position="456"/>
    </location>
    <ligand>
        <name>L-aspartate</name>
        <dbReference type="ChEBI" id="CHEBI:29991"/>
    </ligand>
</feature>
<comment type="caution">
    <text evidence="7">Lacks conserved residue(s) required for the propagation of feature annotation.</text>
</comment>
<comment type="subcellular location">
    <subcellularLocation>
        <location evidence="7">Cytoplasm</location>
    </subcellularLocation>
</comment>
<dbReference type="GO" id="GO:0016740">
    <property type="term" value="F:transferase activity"/>
    <property type="evidence" value="ECO:0007669"/>
    <property type="project" value="UniProtKB-ARBA"/>
</dbReference>
<comment type="function">
    <text evidence="7">Catalyzes the attachment of L-aspartate to tRNA(Asp) in a two-step reaction: L-aspartate is first activated by ATP to form Asp-AMP and then transferred to the acceptor end of tRNA(Asp).</text>
</comment>
<feature type="binding site" evidence="7">
    <location>
        <position position="174"/>
    </location>
    <ligand>
        <name>L-aspartate</name>
        <dbReference type="ChEBI" id="CHEBI:29991"/>
    </ligand>
</feature>
<dbReference type="InterPro" id="IPR004115">
    <property type="entry name" value="GAD-like_sf"/>
</dbReference>
<feature type="domain" description="Aminoacyl-transfer RNA synthetases class-II family profile" evidence="8">
    <location>
        <begin position="144"/>
        <end position="563"/>
    </location>
</feature>
<evidence type="ECO:0000256" key="4">
    <source>
        <dbReference type="ARBA" id="ARBA00022840"/>
    </source>
</evidence>
<comment type="similarity">
    <text evidence="1 7">Belongs to the class-II aminoacyl-tRNA synthetase family. Type 1 subfamily.</text>
</comment>
<dbReference type="Pfam" id="PF01336">
    <property type="entry name" value="tRNA_anti-codon"/>
    <property type="match status" value="1"/>
</dbReference>
<keyword evidence="2 7" id="KW-0436">Ligase</keyword>
<dbReference type="GO" id="GO:0005737">
    <property type="term" value="C:cytoplasm"/>
    <property type="evidence" value="ECO:0007669"/>
    <property type="project" value="UniProtKB-SubCell"/>
</dbReference>
<evidence type="ECO:0000256" key="2">
    <source>
        <dbReference type="ARBA" id="ARBA00022598"/>
    </source>
</evidence>
<protein>
    <recommendedName>
        <fullName evidence="7">Aspartate--tRNA ligase</fullName>
        <ecNumber evidence="7">6.1.1.12</ecNumber>
    </recommendedName>
    <alternativeName>
        <fullName evidence="7">Aspartyl-tRNA synthetase</fullName>
        <shortName evidence="7">AspRS</shortName>
    </alternativeName>
</protein>
<dbReference type="GO" id="GO:0006422">
    <property type="term" value="P:aspartyl-tRNA aminoacylation"/>
    <property type="evidence" value="ECO:0007669"/>
    <property type="project" value="UniProtKB-UniRule"/>
</dbReference>
<dbReference type="InterPro" id="IPR002312">
    <property type="entry name" value="Asp/Asn-tRNA-synth_IIb"/>
</dbReference>
<evidence type="ECO:0000256" key="5">
    <source>
        <dbReference type="ARBA" id="ARBA00022917"/>
    </source>
</evidence>
<dbReference type="InterPro" id="IPR029351">
    <property type="entry name" value="GAD_dom"/>
</dbReference>
<dbReference type="GO" id="GO:0003676">
    <property type="term" value="F:nucleic acid binding"/>
    <property type="evidence" value="ECO:0007669"/>
    <property type="project" value="InterPro"/>
</dbReference>
<reference evidence="9" key="2">
    <citation type="journal article" date="2021" name="PeerJ">
        <title>Extensive microbial diversity within the chicken gut microbiome revealed by metagenomics and culture.</title>
        <authorList>
            <person name="Gilroy R."/>
            <person name="Ravi A."/>
            <person name="Getino M."/>
            <person name="Pursley I."/>
            <person name="Horton D.L."/>
            <person name="Alikhan N.F."/>
            <person name="Baker D."/>
            <person name="Gharbi K."/>
            <person name="Hall N."/>
            <person name="Watson M."/>
            <person name="Adriaenssens E.M."/>
            <person name="Foster-Nyarko E."/>
            <person name="Jarju S."/>
            <person name="Secka A."/>
            <person name="Antonio M."/>
            <person name="Oren A."/>
            <person name="Chaudhuri R.R."/>
            <person name="La Ragione R."/>
            <person name="Hildebrand F."/>
            <person name="Pallen M.J."/>
        </authorList>
    </citation>
    <scope>NUCLEOTIDE SEQUENCE</scope>
    <source>
        <strain evidence="9">1370</strain>
    </source>
</reference>
<evidence type="ECO:0000259" key="8">
    <source>
        <dbReference type="PROSITE" id="PS50862"/>
    </source>
</evidence>
<keyword evidence="4 7" id="KW-0067">ATP-binding</keyword>
<dbReference type="InterPro" id="IPR045864">
    <property type="entry name" value="aa-tRNA-synth_II/BPL/LPL"/>
</dbReference>
<evidence type="ECO:0000256" key="1">
    <source>
        <dbReference type="ARBA" id="ARBA00006303"/>
    </source>
</evidence>
<dbReference type="Pfam" id="PF00152">
    <property type="entry name" value="tRNA-synt_2"/>
    <property type="match status" value="1"/>
</dbReference>
<dbReference type="NCBIfam" id="TIGR00459">
    <property type="entry name" value="aspS_bact"/>
    <property type="match status" value="1"/>
</dbReference>
<dbReference type="GO" id="GO:0005524">
    <property type="term" value="F:ATP binding"/>
    <property type="evidence" value="ECO:0007669"/>
    <property type="project" value="UniProtKB-UniRule"/>
</dbReference>
<dbReference type="CDD" id="cd04317">
    <property type="entry name" value="EcAspRS_like_N"/>
    <property type="match status" value="1"/>
</dbReference>
<dbReference type="NCBIfam" id="NF001750">
    <property type="entry name" value="PRK00476.1"/>
    <property type="match status" value="1"/>
</dbReference>
<sequence>MGSLRRTHYCGEVPLQPAEVVVCGFAAKVRNLGNLIFIDLRDRTGIVQLAFSDSTPREVFKKAAEVKNEFVLMAKGEIAPRESVNPELPTGSVEILVSELKILSRAETPPFELAGSDRVNDELKLKYRYLELRTPRLTKNLITRHEIARVAREYFYENGFIEVETPMMMKSTPEGARDYLVPSRLHKGRFYALPQSPQIYKQLLMVSGIDRYIQLARCFRDEDLRADRQPEFTQIDMEMSFVDVEDILCIGEGLMKRLFKSIKGLDIPTPIKRLTYKDAMERYGSDKPDTRFGMEIKDISGWAKGVDFGVFSSALESNGSVRAIVLENAAQTYTRKEIDKLVEHAKGIGAKGLAYIRWLEDAPACSFGKFLAPGQLEELLELLEAKKGDVVLICADRDRVVLPVLGAIRLIAARGLGIIPRDSYEHSYEHSYELVWIVEFPFFEYNDETGRWDAMHHPFTMPLDECLEYLDTDPGRVRAKCYDLVLNGVELLSGSMRITDSGLQNRMFASLGLTKEEIEAKFGFLVDAYRYGAPPHGGFGLGLDRLAMLFSGAESLRDVTAFPKVQNASELMSGCPSYVDRKQLDELHIQIADSEE</sequence>
<keyword evidence="6 7" id="KW-0030">Aminoacyl-tRNA synthetase</keyword>
<dbReference type="GO" id="GO:0004815">
    <property type="term" value="F:aspartate-tRNA ligase activity"/>
    <property type="evidence" value="ECO:0007669"/>
    <property type="project" value="UniProtKB-UniRule"/>
</dbReference>
<dbReference type="InterPro" id="IPR004524">
    <property type="entry name" value="Asp-tRNA-ligase_1"/>
</dbReference>
<dbReference type="GO" id="GO:0140096">
    <property type="term" value="F:catalytic activity, acting on a protein"/>
    <property type="evidence" value="ECO:0007669"/>
    <property type="project" value="UniProtKB-ARBA"/>
</dbReference>
<evidence type="ECO:0000256" key="6">
    <source>
        <dbReference type="ARBA" id="ARBA00023146"/>
    </source>
</evidence>
<dbReference type="AlphaFoldDB" id="A0A9D1NR22"/>
<comment type="catalytic activity">
    <reaction evidence="7">
        <text>tRNA(Asp) + L-aspartate + ATP = L-aspartyl-tRNA(Asp) + AMP + diphosphate</text>
        <dbReference type="Rhea" id="RHEA:19649"/>
        <dbReference type="Rhea" id="RHEA-COMP:9660"/>
        <dbReference type="Rhea" id="RHEA-COMP:9678"/>
        <dbReference type="ChEBI" id="CHEBI:29991"/>
        <dbReference type="ChEBI" id="CHEBI:30616"/>
        <dbReference type="ChEBI" id="CHEBI:33019"/>
        <dbReference type="ChEBI" id="CHEBI:78442"/>
        <dbReference type="ChEBI" id="CHEBI:78516"/>
        <dbReference type="ChEBI" id="CHEBI:456215"/>
        <dbReference type="EC" id="6.1.1.12"/>
    </reaction>
</comment>
<keyword evidence="5 7" id="KW-0648">Protein biosynthesis</keyword>
<dbReference type="EMBL" id="DVOL01000066">
    <property type="protein sequence ID" value="HIV11003.1"/>
    <property type="molecule type" value="Genomic_DNA"/>
</dbReference>
<dbReference type="Pfam" id="PF02938">
    <property type="entry name" value="GAD"/>
    <property type="match status" value="1"/>
</dbReference>
<dbReference type="InterPro" id="IPR004364">
    <property type="entry name" value="Aa-tRNA-synt_II"/>
</dbReference>
<dbReference type="Gene3D" id="2.40.50.140">
    <property type="entry name" value="Nucleic acid-binding proteins"/>
    <property type="match status" value="1"/>
</dbReference>
<dbReference type="PANTHER" id="PTHR22594">
    <property type="entry name" value="ASPARTYL/LYSYL-TRNA SYNTHETASE"/>
    <property type="match status" value="1"/>
</dbReference>
<feature type="binding site" evidence="7">
    <location>
        <position position="220"/>
    </location>
    <ligand>
        <name>L-aspartate</name>
        <dbReference type="ChEBI" id="CHEBI:29991"/>
    </ligand>
</feature>
<dbReference type="PRINTS" id="PR01042">
    <property type="entry name" value="TRNASYNTHASP"/>
</dbReference>
<dbReference type="SUPFAM" id="SSF55261">
    <property type="entry name" value="GAD domain-like"/>
    <property type="match status" value="1"/>
</dbReference>
<feature type="region of interest" description="Aspartate" evidence="7">
    <location>
        <begin position="198"/>
        <end position="201"/>
    </location>
</feature>
<accession>A0A9D1NR22</accession>
<evidence type="ECO:0000313" key="9">
    <source>
        <dbReference type="EMBL" id="HIV11003.1"/>
    </source>
</evidence>
<dbReference type="EC" id="6.1.1.12" evidence="7"/>
<dbReference type="InterPro" id="IPR047090">
    <property type="entry name" value="AspRS_core"/>
</dbReference>
<evidence type="ECO:0000313" key="10">
    <source>
        <dbReference type="Proteomes" id="UP000823960"/>
    </source>
</evidence>
<keyword evidence="7" id="KW-0963">Cytoplasm</keyword>
<dbReference type="InterPro" id="IPR006195">
    <property type="entry name" value="aa-tRNA-synth_II"/>
</dbReference>